<evidence type="ECO:0000313" key="2">
    <source>
        <dbReference type="Proteomes" id="UP000637061"/>
    </source>
</evidence>
<proteinExistence type="predicted"/>
<dbReference type="EMBL" id="JAEHTE010000002">
    <property type="protein sequence ID" value="MBI6883190.1"/>
    <property type="molecule type" value="Genomic_DNA"/>
</dbReference>
<dbReference type="RefSeq" id="WP_198746804.1">
    <property type="nucleotide sequence ID" value="NZ_JAEHTE010000002.1"/>
</dbReference>
<comment type="caution">
    <text evidence="1">The sequence shown here is derived from an EMBL/GenBank/DDBJ whole genome shotgun (WGS) entry which is preliminary data.</text>
</comment>
<name>A0A8I1ECC3_PSEPU</name>
<evidence type="ECO:0000313" key="1">
    <source>
        <dbReference type="EMBL" id="MBI6883190.1"/>
    </source>
</evidence>
<sequence length="137" mass="15145">MACIIAIEGGAVCVGTPGSYESDDERAADEADFYELADELNKDRYFNNLKAKAAKDGFELKPHVSDGDDGCWLVISVGREILPDRYMMKGEVKTLSTELSEEDKANVVKHLTAVENHLRDMGHGTEQQLGIVLNHFD</sequence>
<organism evidence="1 2">
    <name type="scientific">Pseudomonas putida</name>
    <name type="common">Arthrobacter siderocapsulatus</name>
    <dbReference type="NCBI Taxonomy" id="303"/>
    <lineage>
        <taxon>Bacteria</taxon>
        <taxon>Pseudomonadati</taxon>
        <taxon>Pseudomonadota</taxon>
        <taxon>Gammaproteobacteria</taxon>
        <taxon>Pseudomonadales</taxon>
        <taxon>Pseudomonadaceae</taxon>
        <taxon>Pseudomonas</taxon>
    </lineage>
</organism>
<reference evidence="1" key="1">
    <citation type="submission" date="2020-12" db="EMBL/GenBank/DDBJ databases">
        <title>Enhanced detection system for hospital associated transmission using whole genome sequencing surveillance.</title>
        <authorList>
            <person name="Harrison L.H."/>
            <person name="Van Tyne D."/>
            <person name="Marsh J.W."/>
            <person name="Griffith M.P."/>
            <person name="Snyder D.J."/>
            <person name="Cooper V.S."/>
            <person name="Mustapha M."/>
        </authorList>
    </citation>
    <scope>NUCLEOTIDE SEQUENCE</scope>
    <source>
        <strain evidence="1">PSB00042</strain>
    </source>
</reference>
<gene>
    <name evidence="1" type="ORF">JEU22_04630</name>
</gene>
<dbReference type="AlphaFoldDB" id="A0A8I1ECC3"/>
<protein>
    <submittedName>
        <fullName evidence="1">Uncharacterized protein</fullName>
    </submittedName>
</protein>
<accession>A0A8I1ECC3</accession>
<dbReference type="Proteomes" id="UP000637061">
    <property type="component" value="Unassembled WGS sequence"/>
</dbReference>